<dbReference type="PANTHER" id="PTHR47425">
    <property type="entry name" value="FARB-RELATED"/>
    <property type="match status" value="1"/>
</dbReference>
<dbReference type="Pfam" id="PF00172">
    <property type="entry name" value="Zn_clus"/>
    <property type="match status" value="1"/>
</dbReference>
<dbReference type="CDD" id="cd00067">
    <property type="entry name" value="GAL4"/>
    <property type="match status" value="1"/>
</dbReference>
<evidence type="ECO:0000256" key="3">
    <source>
        <dbReference type="SAM" id="MobiDB-lite"/>
    </source>
</evidence>
<dbReference type="GO" id="GO:0003677">
    <property type="term" value="F:DNA binding"/>
    <property type="evidence" value="ECO:0007669"/>
    <property type="project" value="InterPro"/>
</dbReference>
<organism evidence="5 6">
    <name type="scientific">Daldinia eschscholtzii</name>
    <dbReference type="NCBI Taxonomy" id="292717"/>
    <lineage>
        <taxon>Eukaryota</taxon>
        <taxon>Fungi</taxon>
        <taxon>Dikarya</taxon>
        <taxon>Ascomycota</taxon>
        <taxon>Pezizomycotina</taxon>
        <taxon>Sordariomycetes</taxon>
        <taxon>Xylariomycetidae</taxon>
        <taxon>Xylariales</taxon>
        <taxon>Hypoxylaceae</taxon>
        <taxon>Daldinia</taxon>
    </lineage>
</organism>
<reference evidence="5 6" key="1">
    <citation type="journal article" date="2024" name="Front Chem Biol">
        <title>Unveiling the potential of Daldinia eschscholtzii MFLUCC 19-0629 through bioactivity and bioinformatics studies for enhanced sustainable agriculture production.</title>
        <authorList>
            <person name="Brooks S."/>
            <person name="Weaver J.A."/>
            <person name="Klomchit A."/>
            <person name="Alharthi S.A."/>
            <person name="Onlamun T."/>
            <person name="Nurani R."/>
            <person name="Vong T.K."/>
            <person name="Alberti F."/>
            <person name="Greco C."/>
        </authorList>
    </citation>
    <scope>NUCLEOTIDE SEQUENCE [LARGE SCALE GENOMIC DNA]</scope>
    <source>
        <strain evidence="5">MFLUCC 19-0629</strain>
    </source>
</reference>
<dbReference type="PROSITE" id="PS50048">
    <property type="entry name" value="ZN2_CY6_FUNGAL_2"/>
    <property type="match status" value="1"/>
</dbReference>
<dbReference type="InterPro" id="IPR036864">
    <property type="entry name" value="Zn2-C6_fun-type_DNA-bd_sf"/>
</dbReference>
<dbReference type="CDD" id="cd12148">
    <property type="entry name" value="fungal_TF_MHR"/>
    <property type="match status" value="1"/>
</dbReference>
<dbReference type="SMART" id="SM00066">
    <property type="entry name" value="GAL4"/>
    <property type="match status" value="1"/>
</dbReference>
<dbReference type="InterPro" id="IPR007219">
    <property type="entry name" value="XnlR_reg_dom"/>
</dbReference>
<feature type="region of interest" description="Disordered" evidence="3">
    <location>
        <begin position="139"/>
        <end position="167"/>
    </location>
</feature>
<protein>
    <recommendedName>
        <fullName evidence="4">Zn(2)-C6 fungal-type domain-containing protein</fullName>
    </recommendedName>
</protein>
<evidence type="ECO:0000313" key="5">
    <source>
        <dbReference type="EMBL" id="KAK6949303.1"/>
    </source>
</evidence>
<dbReference type="AlphaFoldDB" id="A0AAX6M9Z5"/>
<accession>A0AAX6M9Z5</accession>
<evidence type="ECO:0000313" key="6">
    <source>
        <dbReference type="Proteomes" id="UP001369815"/>
    </source>
</evidence>
<dbReference type="InterPro" id="IPR052761">
    <property type="entry name" value="Fungal_Detox/Toxin_TFs"/>
</dbReference>
<feature type="region of interest" description="Disordered" evidence="3">
    <location>
        <begin position="795"/>
        <end position="845"/>
    </location>
</feature>
<dbReference type="SUPFAM" id="SSF57701">
    <property type="entry name" value="Zn2/Cys6 DNA-binding domain"/>
    <property type="match status" value="1"/>
</dbReference>
<evidence type="ECO:0000256" key="1">
    <source>
        <dbReference type="ARBA" id="ARBA00022723"/>
    </source>
</evidence>
<dbReference type="GO" id="GO:0008270">
    <property type="term" value="F:zinc ion binding"/>
    <property type="evidence" value="ECO:0007669"/>
    <property type="project" value="InterPro"/>
</dbReference>
<feature type="region of interest" description="Disordered" evidence="3">
    <location>
        <begin position="65"/>
        <end position="112"/>
    </location>
</feature>
<keyword evidence="6" id="KW-1185">Reference proteome</keyword>
<feature type="domain" description="Zn(2)-C6 fungal-type" evidence="4">
    <location>
        <begin position="26"/>
        <end position="58"/>
    </location>
</feature>
<dbReference type="PANTHER" id="PTHR47425:SF2">
    <property type="entry name" value="FARB-RELATED"/>
    <property type="match status" value="1"/>
</dbReference>
<comment type="caution">
    <text evidence="5">The sequence shown here is derived from an EMBL/GenBank/DDBJ whole genome shotgun (WGS) entry which is preliminary data.</text>
</comment>
<dbReference type="Pfam" id="PF04082">
    <property type="entry name" value="Fungal_trans"/>
    <property type="match status" value="1"/>
</dbReference>
<sequence>MSSTTVETVEPKPKAAAKMRKRAPKACLSCRSRKVRCDVSQRGRPCMNCYLDNETCVVTGRASRFRRGQRGENDNSQASYPPYSVEECAHGRSSEDVVNSRASGQLPSLGVDGENVVPPQDASNSINCAENQTSTDIETDGWIGSEAPPQTTQNGLDDQHHNNKIPSPVPLVQEATVLPLNAFNSFMTPDIPLWVGDQRIAVNADITYSYYPFITIGNLHNIMPQDVNYLESQGCLRVPTRTILDEFVQQYFLHIHPIMPILNEGDFWDMYCNQTSSESGDKITLVFFQALLFASCNFVSKSSIKALGFPSIRTARATFYRRTKLLFDFDTETSLVDLAQTALLLSFWATNWSLASKKLNSTWLGIAIQNAKSSDAHLYAVKPNVSALTDPVQHKKQNILKRLWWCCIIRDRILALGVRRSLQISRAHFDIDSNTGLGYIDFADEVDRSKVYNSETKRCLVEIFVQLGELCSVLTDLVTLVFPLDDVPGWDRELGAEGAVKLKECKAALRRWYKSATLRFPMFGGGNTPRMTTANNKHYQHDSVILYTNLMYMHYHSARAALCHHEVLQLAVACTSPNLSNNLREFSNIYENRHELQDAACSVTECLKELIQLRLARWLPISAVACTALPLVLHIIDVKLSSQNRNKTATIDSDPQMAAKQHRLNILIEAMKTYQPQYDGVDYISETIRHIINLAKLDAPANTGWCFSGLSTEGKQPAPADWTDILASQPGYYLRLAMTMDLCFSKGRLAEESDFPANLRGLFAADFSSMRALVTSGRSGSGTAPAMQNQNTNYFAPNPTINITPGTVHSLSSDEESNSPNSFDGNGNGNNASDSHFDGPHHELNPADIDMSGVFGNTLNIDHLASEVLAAYGLNADTGSGLGGDDWIERAWSDEEMKDTGAPTQGQDSGSGDKETARVLLDALRDDTITCAV</sequence>
<dbReference type="GO" id="GO:0006351">
    <property type="term" value="P:DNA-templated transcription"/>
    <property type="evidence" value="ECO:0007669"/>
    <property type="project" value="InterPro"/>
</dbReference>
<gene>
    <name evidence="5" type="ORF">Daesc_009378</name>
</gene>
<keyword evidence="2" id="KW-0539">Nucleus</keyword>
<feature type="compositionally biased region" description="Polar residues" evidence="3">
    <location>
        <begin position="795"/>
        <end position="811"/>
    </location>
</feature>
<keyword evidence="1" id="KW-0479">Metal-binding</keyword>
<feature type="compositionally biased region" description="Polar residues" evidence="3">
    <location>
        <begin position="96"/>
        <end position="106"/>
    </location>
</feature>
<dbReference type="PROSITE" id="PS00463">
    <property type="entry name" value="ZN2_CY6_FUNGAL_1"/>
    <property type="match status" value="1"/>
</dbReference>
<dbReference type="EMBL" id="JBANMG010000009">
    <property type="protein sequence ID" value="KAK6949303.1"/>
    <property type="molecule type" value="Genomic_DNA"/>
</dbReference>
<evidence type="ECO:0000256" key="2">
    <source>
        <dbReference type="ARBA" id="ARBA00023242"/>
    </source>
</evidence>
<dbReference type="InterPro" id="IPR001138">
    <property type="entry name" value="Zn2Cys6_DnaBD"/>
</dbReference>
<name>A0AAX6M9Z5_9PEZI</name>
<feature type="compositionally biased region" description="Low complexity" evidence="3">
    <location>
        <begin position="818"/>
        <end position="834"/>
    </location>
</feature>
<dbReference type="Gene3D" id="4.10.240.10">
    <property type="entry name" value="Zn(2)-C6 fungal-type DNA-binding domain"/>
    <property type="match status" value="1"/>
</dbReference>
<dbReference type="Proteomes" id="UP001369815">
    <property type="component" value="Unassembled WGS sequence"/>
</dbReference>
<dbReference type="GO" id="GO:0000981">
    <property type="term" value="F:DNA-binding transcription factor activity, RNA polymerase II-specific"/>
    <property type="evidence" value="ECO:0007669"/>
    <property type="project" value="InterPro"/>
</dbReference>
<feature type="compositionally biased region" description="Basic and acidic residues" evidence="3">
    <location>
        <begin position="835"/>
        <end position="845"/>
    </location>
</feature>
<proteinExistence type="predicted"/>
<evidence type="ECO:0000259" key="4">
    <source>
        <dbReference type="PROSITE" id="PS50048"/>
    </source>
</evidence>